<organism evidence="2 3">
    <name type="scientific">Candidatus Kaiserbacteria bacterium RIFCSPHIGHO2_02_FULL_49_11</name>
    <dbReference type="NCBI Taxonomy" id="1798489"/>
    <lineage>
        <taxon>Bacteria</taxon>
        <taxon>Candidatus Kaiseribacteriota</taxon>
    </lineage>
</organism>
<dbReference type="Proteomes" id="UP000177659">
    <property type="component" value="Unassembled WGS sequence"/>
</dbReference>
<accession>A0A1F6D1Y2</accession>
<evidence type="ECO:0000313" key="2">
    <source>
        <dbReference type="EMBL" id="OGG55052.1"/>
    </source>
</evidence>
<name>A0A1F6D1Y2_9BACT</name>
<proteinExistence type="predicted"/>
<gene>
    <name evidence="2" type="ORF">A3D62_00215</name>
</gene>
<dbReference type="SUPFAM" id="SSF53756">
    <property type="entry name" value="UDP-Glycosyltransferase/glycogen phosphorylase"/>
    <property type="match status" value="1"/>
</dbReference>
<dbReference type="EMBL" id="MFLC01000022">
    <property type="protein sequence ID" value="OGG55052.1"/>
    <property type="molecule type" value="Genomic_DNA"/>
</dbReference>
<dbReference type="Pfam" id="PF00534">
    <property type="entry name" value="Glycos_transf_1"/>
    <property type="match status" value="1"/>
</dbReference>
<evidence type="ECO:0000313" key="3">
    <source>
        <dbReference type="Proteomes" id="UP000177659"/>
    </source>
</evidence>
<dbReference type="Gene3D" id="3.40.50.2000">
    <property type="entry name" value="Glycogen Phosphorylase B"/>
    <property type="match status" value="2"/>
</dbReference>
<protein>
    <recommendedName>
        <fullName evidence="1">Glycosyl transferase family 1 domain-containing protein</fullName>
    </recommendedName>
</protein>
<sequence>MRLLVLTQKVDKNDSILGFFHRWIEEFAKHSEHVIVVTLEEGKHDLPKNVSVYSLGKEKGASKVKILFTFYLLVFNLRHRYDAVFVHMNPEYVVLGGLLWRLLGKRVSLWYTHKSVGLKLRVAKLFANIIFTASKESFRLKTSKLRIVGHGIDTDLFRPDPSVVREDWWLSAGRLNKSKRHDIVIREAKDAGRELRIAGEGPERPALETLARQLKANVIFLGGVEHTKMPDLFRRAFLFRHTSETGSADKVFLEALACGCPVKTNNLALDALESEGSAGIFEHHSLKHLIPAIINELYGTTGK</sequence>
<dbReference type="PANTHER" id="PTHR45947">
    <property type="entry name" value="SULFOQUINOVOSYL TRANSFERASE SQD2"/>
    <property type="match status" value="1"/>
</dbReference>
<evidence type="ECO:0000259" key="1">
    <source>
        <dbReference type="Pfam" id="PF00534"/>
    </source>
</evidence>
<dbReference type="PANTHER" id="PTHR45947:SF3">
    <property type="entry name" value="SULFOQUINOVOSYL TRANSFERASE SQD2"/>
    <property type="match status" value="1"/>
</dbReference>
<dbReference type="InterPro" id="IPR050194">
    <property type="entry name" value="Glycosyltransferase_grp1"/>
</dbReference>
<dbReference type="GO" id="GO:0016757">
    <property type="term" value="F:glycosyltransferase activity"/>
    <property type="evidence" value="ECO:0007669"/>
    <property type="project" value="InterPro"/>
</dbReference>
<dbReference type="InterPro" id="IPR001296">
    <property type="entry name" value="Glyco_trans_1"/>
</dbReference>
<dbReference type="AlphaFoldDB" id="A0A1F6D1Y2"/>
<reference evidence="2 3" key="1">
    <citation type="journal article" date="2016" name="Nat. Commun.">
        <title>Thousands of microbial genomes shed light on interconnected biogeochemical processes in an aquifer system.</title>
        <authorList>
            <person name="Anantharaman K."/>
            <person name="Brown C.T."/>
            <person name="Hug L.A."/>
            <person name="Sharon I."/>
            <person name="Castelle C.J."/>
            <person name="Probst A.J."/>
            <person name="Thomas B.C."/>
            <person name="Singh A."/>
            <person name="Wilkins M.J."/>
            <person name="Karaoz U."/>
            <person name="Brodie E.L."/>
            <person name="Williams K.H."/>
            <person name="Hubbard S.S."/>
            <person name="Banfield J.F."/>
        </authorList>
    </citation>
    <scope>NUCLEOTIDE SEQUENCE [LARGE SCALE GENOMIC DNA]</scope>
</reference>
<comment type="caution">
    <text evidence="2">The sequence shown here is derived from an EMBL/GenBank/DDBJ whole genome shotgun (WGS) entry which is preliminary data.</text>
</comment>
<feature type="domain" description="Glycosyl transferase family 1" evidence="1">
    <location>
        <begin position="169"/>
        <end position="264"/>
    </location>
</feature>